<organism evidence="1 2">
    <name type="scientific">Goodea atripinnis</name>
    <dbReference type="NCBI Taxonomy" id="208336"/>
    <lineage>
        <taxon>Eukaryota</taxon>
        <taxon>Metazoa</taxon>
        <taxon>Chordata</taxon>
        <taxon>Craniata</taxon>
        <taxon>Vertebrata</taxon>
        <taxon>Euteleostomi</taxon>
        <taxon>Actinopterygii</taxon>
        <taxon>Neopterygii</taxon>
        <taxon>Teleostei</taxon>
        <taxon>Neoteleostei</taxon>
        <taxon>Acanthomorphata</taxon>
        <taxon>Ovalentaria</taxon>
        <taxon>Atherinomorphae</taxon>
        <taxon>Cyprinodontiformes</taxon>
        <taxon>Goodeidae</taxon>
        <taxon>Goodea</taxon>
    </lineage>
</organism>
<keyword evidence="2" id="KW-1185">Reference proteome</keyword>
<feature type="non-terminal residue" evidence="1">
    <location>
        <position position="1"/>
    </location>
</feature>
<evidence type="ECO:0000313" key="2">
    <source>
        <dbReference type="Proteomes" id="UP001476798"/>
    </source>
</evidence>
<accession>A0ABV0PMS9</accession>
<dbReference type="Proteomes" id="UP001476798">
    <property type="component" value="Unassembled WGS sequence"/>
</dbReference>
<proteinExistence type="predicted"/>
<evidence type="ECO:0000313" key="1">
    <source>
        <dbReference type="EMBL" id="MEQ2184795.1"/>
    </source>
</evidence>
<dbReference type="EMBL" id="JAHRIO010080698">
    <property type="protein sequence ID" value="MEQ2184795.1"/>
    <property type="molecule type" value="Genomic_DNA"/>
</dbReference>
<protein>
    <submittedName>
        <fullName evidence="1">Uncharacterized protein</fullName>
    </submittedName>
</protein>
<sequence>RTGPSCPVHRKQARNCLQGVVVVFEAFELQKVFGPLAALARGGQVGDLDGGGSAAHRGAC</sequence>
<reference evidence="1 2" key="1">
    <citation type="submission" date="2021-06" db="EMBL/GenBank/DDBJ databases">
        <authorList>
            <person name="Palmer J.M."/>
        </authorList>
    </citation>
    <scope>NUCLEOTIDE SEQUENCE [LARGE SCALE GENOMIC DNA]</scope>
    <source>
        <strain evidence="1 2">GA_2019</strain>
        <tissue evidence="1">Muscle</tissue>
    </source>
</reference>
<comment type="caution">
    <text evidence="1">The sequence shown here is derived from an EMBL/GenBank/DDBJ whole genome shotgun (WGS) entry which is preliminary data.</text>
</comment>
<name>A0ABV0PMS9_9TELE</name>
<gene>
    <name evidence="1" type="ORF">GOODEAATRI_011778</name>
</gene>